<dbReference type="AlphaFoldDB" id="X1KKE1"/>
<name>X1KKE1_9ZZZZ</name>
<accession>X1KKE1</accession>
<evidence type="ECO:0000313" key="1">
    <source>
        <dbReference type="EMBL" id="GAI07517.1"/>
    </source>
</evidence>
<gene>
    <name evidence="1" type="ORF">S06H3_23455</name>
</gene>
<feature type="non-terminal residue" evidence="1">
    <location>
        <position position="1"/>
    </location>
</feature>
<proteinExistence type="predicted"/>
<sequence>EGRPIRGRDILIKAHEIAMPLRDEAARLREKKIVPDIIGEGLEETEMVSEIDLDRYIEQARKKLGRDATPQAIKAEVLRMIGG</sequence>
<protein>
    <submittedName>
        <fullName evidence="1">Uncharacterized protein</fullName>
    </submittedName>
</protein>
<comment type="caution">
    <text evidence="1">The sequence shown here is derived from an EMBL/GenBank/DDBJ whole genome shotgun (WGS) entry which is preliminary data.</text>
</comment>
<reference evidence="1" key="1">
    <citation type="journal article" date="2014" name="Front. Microbiol.">
        <title>High frequency of phylogenetically diverse reductive dehalogenase-homologous genes in deep subseafloor sedimentary metagenomes.</title>
        <authorList>
            <person name="Kawai M."/>
            <person name="Futagami T."/>
            <person name="Toyoda A."/>
            <person name="Takaki Y."/>
            <person name="Nishi S."/>
            <person name="Hori S."/>
            <person name="Arai W."/>
            <person name="Tsubouchi T."/>
            <person name="Morono Y."/>
            <person name="Uchiyama I."/>
            <person name="Ito T."/>
            <person name="Fujiyama A."/>
            <person name="Inagaki F."/>
            <person name="Takami H."/>
        </authorList>
    </citation>
    <scope>NUCLEOTIDE SEQUENCE</scope>
    <source>
        <strain evidence="1">Expedition CK06-06</strain>
    </source>
</reference>
<dbReference type="EMBL" id="BARV01012751">
    <property type="protein sequence ID" value="GAI07517.1"/>
    <property type="molecule type" value="Genomic_DNA"/>
</dbReference>
<organism evidence="1">
    <name type="scientific">marine sediment metagenome</name>
    <dbReference type="NCBI Taxonomy" id="412755"/>
    <lineage>
        <taxon>unclassified sequences</taxon>
        <taxon>metagenomes</taxon>
        <taxon>ecological metagenomes</taxon>
    </lineage>
</organism>